<accession>A0A7L3G1I1</accession>
<comment type="caution">
    <text evidence="8">The sequence shown here is derived from an EMBL/GenBank/DDBJ whole genome shotgun (WGS) entry which is preliminary data.</text>
</comment>
<dbReference type="InterPro" id="IPR013087">
    <property type="entry name" value="Znf_C2H2_type"/>
</dbReference>
<dbReference type="Proteomes" id="UP000557426">
    <property type="component" value="Unassembled WGS sequence"/>
</dbReference>
<evidence type="ECO:0000256" key="2">
    <source>
        <dbReference type="ARBA" id="ARBA00022737"/>
    </source>
</evidence>
<evidence type="ECO:0000256" key="3">
    <source>
        <dbReference type="ARBA" id="ARBA00022771"/>
    </source>
</evidence>
<dbReference type="GO" id="GO:0008270">
    <property type="term" value="F:zinc ion binding"/>
    <property type="evidence" value="ECO:0007669"/>
    <property type="project" value="UniProtKB-KW"/>
</dbReference>
<dbReference type="SMART" id="SM00355">
    <property type="entry name" value="ZnF_C2H2"/>
    <property type="match status" value="1"/>
</dbReference>
<evidence type="ECO:0000313" key="9">
    <source>
        <dbReference type="Proteomes" id="UP000557426"/>
    </source>
</evidence>
<dbReference type="FunFam" id="3.30.160.60:FF:000522">
    <property type="entry name" value="zinc finger protein 285"/>
    <property type="match status" value="1"/>
</dbReference>
<dbReference type="Gene3D" id="3.30.160.60">
    <property type="entry name" value="Classic Zinc Finger"/>
    <property type="match status" value="1"/>
</dbReference>
<feature type="domain" description="C2H2-type" evidence="7">
    <location>
        <begin position="39"/>
        <end position="63"/>
    </location>
</feature>
<sequence>QRAHLLQHRRTHSPRSPRSPQRPRGAPSFLDHQPPNKSYGCDECGKAFAWASHLERHRRVHTG</sequence>
<evidence type="ECO:0000256" key="1">
    <source>
        <dbReference type="ARBA" id="ARBA00022723"/>
    </source>
</evidence>
<dbReference type="SUPFAM" id="SSF57667">
    <property type="entry name" value="beta-beta-alpha zinc fingers"/>
    <property type="match status" value="1"/>
</dbReference>
<reference evidence="8 9" key="1">
    <citation type="submission" date="2019-09" db="EMBL/GenBank/DDBJ databases">
        <title>Bird 10,000 Genomes (B10K) Project - Family phase.</title>
        <authorList>
            <person name="Zhang G."/>
        </authorList>
    </citation>
    <scope>NUCLEOTIDE SEQUENCE [LARGE SCALE GENOMIC DNA]</scope>
    <source>
        <strain evidence="8">B10K-DU-011-47</strain>
        <tissue evidence="8">Mixed tissue sample</tissue>
    </source>
</reference>
<dbReference type="PROSITE" id="PS50157">
    <property type="entry name" value="ZINC_FINGER_C2H2_2"/>
    <property type="match status" value="1"/>
</dbReference>
<evidence type="ECO:0000313" key="8">
    <source>
        <dbReference type="EMBL" id="NXT86228.1"/>
    </source>
</evidence>
<evidence type="ECO:0000256" key="5">
    <source>
        <dbReference type="PROSITE-ProRule" id="PRU00042"/>
    </source>
</evidence>
<keyword evidence="1" id="KW-0479">Metal-binding</keyword>
<dbReference type="InterPro" id="IPR036236">
    <property type="entry name" value="Znf_C2H2_sf"/>
</dbReference>
<feature type="compositionally biased region" description="Low complexity" evidence="6">
    <location>
        <begin position="16"/>
        <end position="28"/>
    </location>
</feature>
<protein>
    <submittedName>
        <fullName evidence="8">CKR1 protein</fullName>
    </submittedName>
</protein>
<keyword evidence="3 5" id="KW-0863">Zinc-finger</keyword>
<name>A0A7L3G1I1_9GRUI</name>
<dbReference type="EMBL" id="VZTU01041531">
    <property type="protein sequence ID" value="NXT86228.1"/>
    <property type="molecule type" value="Genomic_DNA"/>
</dbReference>
<feature type="non-terminal residue" evidence="8">
    <location>
        <position position="1"/>
    </location>
</feature>
<evidence type="ECO:0000259" key="7">
    <source>
        <dbReference type="PROSITE" id="PS50157"/>
    </source>
</evidence>
<organism evidence="8 9">
    <name type="scientific">Zapornia atra</name>
    <name type="common">Henderson crake</name>
    <dbReference type="NCBI Taxonomy" id="2585822"/>
    <lineage>
        <taxon>Eukaryota</taxon>
        <taxon>Metazoa</taxon>
        <taxon>Chordata</taxon>
        <taxon>Craniata</taxon>
        <taxon>Vertebrata</taxon>
        <taxon>Euteleostomi</taxon>
        <taxon>Archelosauria</taxon>
        <taxon>Archosauria</taxon>
        <taxon>Dinosauria</taxon>
        <taxon>Saurischia</taxon>
        <taxon>Theropoda</taxon>
        <taxon>Coelurosauria</taxon>
        <taxon>Aves</taxon>
        <taxon>Neognathae</taxon>
        <taxon>Neoaves</taxon>
        <taxon>Gruiformes</taxon>
        <taxon>Rallidae</taxon>
        <taxon>Zapornia</taxon>
    </lineage>
</organism>
<keyword evidence="2" id="KW-0677">Repeat</keyword>
<evidence type="ECO:0000256" key="4">
    <source>
        <dbReference type="ARBA" id="ARBA00022833"/>
    </source>
</evidence>
<proteinExistence type="predicted"/>
<keyword evidence="9" id="KW-1185">Reference proteome</keyword>
<evidence type="ECO:0000256" key="6">
    <source>
        <dbReference type="SAM" id="MobiDB-lite"/>
    </source>
</evidence>
<dbReference type="PROSITE" id="PS00028">
    <property type="entry name" value="ZINC_FINGER_C2H2_1"/>
    <property type="match status" value="1"/>
</dbReference>
<gene>
    <name evidence="8" type="primary">Ckr1</name>
    <name evidence="8" type="ORF">ZAPATR_R14131</name>
</gene>
<feature type="compositionally biased region" description="Basic residues" evidence="6">
    <location>
        <begin position="1"/>
        <end position="15"/>
    </location>
</feature>
<dbReference type="AlphaFoldDB" id="A0A7L3G1I1"/>
<feature type="non-terminal residue" evidence="8">
    <location>
        <position position="63"/>
    </location>
</feature>
<feature type="region of interest" description="Disordered" evidence="6">
    <location>
        <begin position="1"/>
        <end position="38"/>
    </location>
</feature>
<keyword evidence="4" id="KW-0862">Zinc</keyword>